<keyword evidence="15" id="KW-1185">Reference proteome</keyword>
<comment type="function">
    <text evidence="1">Converts 2,5-diamino-6-(ribosylamino)-4(3h)-pyrimidinone 5'-phosphate into 5-amino-6-(ribosylamino)-2,4(1h,3h)-pyrimidinedione 5'-phosphate.</text>
</comment>
<dbReference type="Gene3D" id="3.40.140.10">
    <property type="entry name" value="Cytidine Deaminase, domain 2"/>
    <property type="match status" value="1"/>
</dbReference>
<dbReference type="InterPro" id="IPR016193">
    <property type="entry name" value="Cytidine_deaminase-like"/>
</dbReference>
<keyword evidence="10" id="KW-0521">NADP</keyword>
<feature type="non-terminal residue" evidence="14">
    <location>
        <position position="1"/>
    </location>
</feature>
<evidence type="ECO:0000256" key="9">
    <source>
        <dbReference type="ARBA" id="ARBA00022619"/>
    </source>
</evidence>
<accession>A0ABT0B4H1</accession>
<dbReference type="PANTHER" id="PTHR38011:SF7">
    <property type="entry name" value="2,5-DIAMINO-6-RIBOSYLAMINO-4(3H)-PYRIMIDINONE 5'-PHOSPHATE REDUCTASE"/>
    <property type="match status" value="1"/>
</dbReference>
<keyword evidence="12" id="KW-0511">Multifunctional enzyme</keyword>
<dbReference type="EMBL" id="JALHLE010000026">
    <property type="protein sequence ID" value="MCJ2179976.1"/>
    <property type="molecule type" value="Genomic_DNA"/>
</dbReference>
<dbReference type="InterPro" id="IPR050765">
    <property type="entry name" value="Riboflavin_Biosynth_HTPR"/>
</dbReference>
<organism evidence="14 15">
    <name type="scientific">Novosphingobium album</name>
    <name type="common">ex Hu et al. 2023</name>
    <dbReference type="NCBI Taxonomy" id="2930093"/>
    <lineage>
        <taxon>Bacteria</taxon>
        <taxon>Pseudomonadati</taxon>
        <taxon>Pseudomonadota</taxon>
        <taxon>Alphaproteobacteria</taxon>
        <taxon>Sphingomonadales</taxon>
        <taxon>Sphingomonadaceae</taxon>
        <taxon>Novosphingobium</taxon>
    </lineage>
</organism>
<feature type="domain" description="CMP/dCMP-type deaminase" evidence="13">
    <location>
        <begin position="1"/>
        <end position="85"/>
    </location>
</feature>
<evidence type="ECO:0000256" key="7">
    <source>
        <dbReference type="ARBA" id="ARBA00013173"/>
    </source>
</evidence>
<comment type="similarity">
    <text evidence="5">In the C-terminal section; belongs to the HTP reductase family.</text>
</comment>
<evidence type="ECO:0000256" key="8">
    <source>
        <dbReference type="ARBA" id="ARBA00019930"/>
    </source>
</evidence>
<evidence type="ECO:0000256" key="12">
    <source>
        <dbReference type="ARBA" id="ARBA00023268"/>
    </source>
</evidence>
<keyword evidence="9" id="KW-0686">Riboflavin biosynthesis</keyword>
<evidence type="ECO:0000313" key="15">
    <source>
        <dbReference type="Proteomes" id="UP001162880"/>
    </source>
</evidence>
<dbReference type="SUPFAM" id="SSF53927">
    <property type="entry name" value="Cytidine deaminase-like"/>
    <property type="match status" value="1"/>
</dbReference>
<evidence type="ECO:0000256" key="1">
    <source>
        <dbReference type="ARBA" id="ARBA00002151"/>
    </source>
</evidence>
<evidence type="ECO:0000313" key="14">
    <source>
        <dbReference type="EMBL" id="MCJ2179976.1"/>
    </source>
</evidence>
<dbReference type="Pfam" id="PF01872">
    <property type="entry name" value="RibD_C"/>
    <property type="match status" value="1"/>
</dbReference>
<evidence type="ECO:0000256" key="3">
    <source>
        <dbReference type="ARBA" id="ARBA00004910"/>
    </source>
</evidence>
<dbReference type="SUPFAM" id="SSF53597">
    <property type="entry name" value="Dihydrofolate reductase-like"/>
    <property type="match status" value="1"/>
</dbReference>
<dbReference type="NCBIfam" id="TIGR00326">
    <property type="entry name" value="eubact_ribD"/>
    <property type="match status" value="1"/>
</dbReference>
<dbReference type="PANTHER" id="PTHR38011">
    <property type="entry name" value="DIHYDROFOLATE REDUCTASE FAMILY PROTEIN (AFU_ORTHOLOGUE AFUA_8G06820)"/>
    <property type="match status" value="1"/>
</dbReference>
<dbReference type="InterPro" id="IPR002734">
    <property type="entry name" value="RibDG_C"/>
</dbReference>
<dbReference type="GO" id="GO:0008703">
    <property type="term" value="F:5-amino-6-(5-phosphoribosylamino)uracil reductase activity"/>
    <property type="evidence" value="ECO:0007669"/>
    <property type="project" value="UniProtKB-EC"/>
</dbReference>
<evidence type="ECO:0000259" key="13">
    <source>
        <dbReference type="PROSITE" id="PS51747"/>
    </source>
</evidence>
<gene>
    <name evidence="14" type="primary">ribD</name>
    <name evidence="14" type="ORF">MTR64_15500</name>
</gene>
<dbReference type="Gene3D" id="3.40.430.10">
    <property type="entry name" value="Dihydrofolate Reductase, subunit A"/>
    <property type="match status" value="2"/>
</dbReference>
<dbReference type="InterPro" id="IPR002125">
    <property type="entry name" value="CMP_dCMP_dom"/>
</dbReference>
<dbReference type="RefSeq" id="WP_243995269.1">
    <property type="nucleotide sequence ID" value="NZ_JALHLE010000026.1"/>
</dbReference>
<keyword evidence="14" id="KW-0378">Hydrolase</keyword>
<proteinExistence type="inferred from homology"/>
<evidence type="ECO:0000256" key="11">
    <source>
        <dbReference type="ARBA" id="ARBA00023002"/>
    </source>
</evidence>
<dbReference type="InterPro" id="IPR004794">
    <property type="entry name" value="Eubact_RibD"/>
</dbReference>
<dbReference type="EC" id="1.1.1.193" evidence="7"/>
<reference evidence="14" key="1">
    <citation type="submission" date="2022-03" db="EMBL/GenBank/DDBJ databases">
        <title>Identification of a novel bacterium isolated from mangrove sediments.</title>
        <authorList>
            <person name="Pan X."/>
        </authorList>
    </citation>
    <scope>NUCLEOTIDE SEQUENCE</scope>
    <source>
        <strain evidence="14">B2580</strain>
    </source>
</reference>
<comment type="similarity">
    <text evidence="4">In the N-terminal section; belongs to the cytidine and deoxycytidylate deaminase family.</text>
</comment>
<protein>
    <recommendedName>
        <fullName evidence="8">Riboflavin biosynthesis protein RibD</fullName>
        <ecNumber evidence="7">1.1.1.193</ecNumber>
        <ecNumber evidence="6">3.5.4.26</ecNumber>
    </recommendedName>
</protein>
<comment type="pathway">
    <text evidence="2">Cofactor biosynthesis; riboflavin biosynthesis; 5-amino-6-(D-ribitylamino)uracil from GTP: step 2/4.</text>
</comment>
<sequence>RGWTQPGGRPHAEAVALEAAGDAARGATLYVTLEPCAHQSARGPACADLVSASGVARVVIGCMDPDPRTAGSGMARIREAGTAVEYVPSAACEESLCGYLTQKHLGRPEVTLKLALSLDGCIALANGESQWITGPEARAHTHAMRAKADAILVGGGTLRADNPRLDVRLPGLGDRSPERWVLTRGEAPEGWRALPSPQAITSMDGVQYLFVEGGAVTATAFVAAGLVDRLLIYRAPILVGGRPALGDFGLSSLAGAHGKWRLCERRQLGSDTLEVYEATSCSPESSSP</sequence>
<dbReference type="PROSITE" id="PS51747">
    <property type="entry name" value="CYT_DCMP_DEAMINASES_2"/>
    <property type="match status" value="1"/>
</dbReference>
<dbReference type="GO" id="GO:0008835">
    <property type="term" value="F:diaminohydroxyphosphoribosylaminopyrimidine deaminase activity"/>
    <property type="evidence" value="ECO:0007669"/>
    <property type="project" value="UniProtKB-EC"/>
</dbReference>
<dbReference type="Pfam" id="PF00383">
    <property type="entry name" value="dCMP_cyt_deam_1"/>
    <property type="match status" value="1"/>
</dbReference>
<dbReference type="EC" id="3.5.4.26" evidence="6"/>
<evidence type="ECO:0000256" key="6">
    <source>
        <dbReference type="ARBA" id="ARBA00012766"/>
    </source>
</evidence>
<evidence type="ECO:0000256" key="5">
    <source>
        <dbReference type="ARBA" id="ARBA00007417"/>
    </source>
</evidence>
<keyword evidence="11 14" id="KW-0560">Oxidoreductase</keyword>
<dbReference type="Proteomes" id="UP001162880">
    <property type="component" value="Unassembled WGS sequence"/>
</dbReference>
<name>A0ABT0B4H1_9SPHN</name>
<comment type="caution">
    <text evidence="14">The sequence shown here is derived from an EMBL/GenBank/DDBJ whole genome shotgun (WGS) entry which is preliminary data.</text>
</comment>
<dbReference type="InterPro" id="IPR024072">
    <property type="entry name" value="DHFR-like_dom_sf"/>
</dbReference>
<evidence type="ECO:0000256" key="2">
    <source>
        <dbReference type="ARBA" id="ARBA00004882"/>
    </source>
</evidence>
<comment type="pathway">
    <text evidence="3">Cofactor biosynthesis; riboflavin biosynthesis; 5-amino-6-(D-ribitylamino)uracil from GTP: step 3/4.</text>
</comment>
<evidence type="ECO:0000256" key="10">
    <source>
        <dbReference type="ARBA" id="ARBA00022857"/>
    </source>
</evidence>
<evidence type="ECO:0000256" key="4">
    <source>
        <dbReference type="ARBA" id="ARBA00005259"/>
    </source>
</evidence>